<sequence>MASTSGFGVREPRAQPNPAVGNSWVPFPHFRSFGCAVVTPEPSCVPTGHERGLESAMQFQGSFWLITFSWVFAESGGNLCPSETRDQGPSYGRGDAAKAVASRVSSVRVRFCFAPVPPSAQVLE</sequence>
<protein>
    <submittedName>
        <fullName evidence="1">Uncharacterized protein</fullName>
    </submittedName>
</protein>
<dbReference type="AlphaFoldDB" id="A0A2K5JD52"/>
<reference evidence="1" key="2">
    <citation type="submission" date="2025-09" db="UniProtKB">
        <authorList>
            <consortium name="Ensembl"/>
        </authorList>
    </citation>
    <scope>IDENTIFICATION</scope>
</reference>
<evidence type="ECO:0000313" key="2">
    <source>
        <dbReference type="Proteomes" id="UP000233080"/>
    </source>
</evidence>
<organism evidence="1 2">
    <name type="scientific">Colobus angolensis palliatus</name>
    <name type="common">Peters' Angolan colobus</name>
    <dbReference type="NCBI Taxonomy" id="336983"/>
    <lineage>
        <taxon>Eukaryota</taxon>
        <taxon>Metazoa</taxon>
        <taxon>Chordata</taxon>
        <taxon>Craniata</taxon>
        <taxon>Vertebrata</taxon>
        <taxon>Euteleostomi</taxon>
        <taxon>Mammalia</taxon>
        <taxon>Eutheria</taxon>
        <taxon>Euarchontoglires</taxon>
        <taxon>Primates</taxon>
        <taxon>Haplorrhini</taxon>
        <taxon>Catarrhini</taxon>
        <taxon>Cercopithecidae</taxon>
        <taxon>Colobinae</taxon>
        <taxon>Colobus</taxon>
    </lineage>
</organism>
<keyword evidence="2" id="KW-1185">Reference proteome</keyword>
<accession>A0A2K5JD52</accession>
<dbReference type="OMA" id="CVPTGHE"/>
<evidence type="ECO:0000313" key="1">
    <source>
        <dbReference type="Ensembl" id="ENSCANP00000026747.1"/>
    </source>
</evidence>
<dbReference type="Ensembl" id="ENSCANT00000049760.1">
    <property type="protein sequence ID" value="ENSCANP00000026747.1"/>
    <property type="gene ID" value="ENSCANG00000036800.1"/>
</dbReference>
<proteinExistence type="predicted"/>
<reference evidence="1" key="1">
    <citation type="submission" date="2025-08" db="UniProtKB">
        <authorList>
            <consortium name="Ensembl"/>
        </authorList>
    </citation>
    <scope>IDENTIFICATION</scope>
</reference>
<name>A0A2K5JD52_COLAP</name>
<dbReference type="Proteomes" id="UP000233080">
    <property type="component" value="Unassembled WGS sequence"/>
</dbReference>